<sequence>MLNTSFTLRPSTSEAGGGSYSQENQKPCGRVEVTFREARKRIIVDAARRLRGGTSLYSSSTRDDDYYNQYRRCYYYPSHHHHHHESAFKRQRLISFQGTSHYRHQRQLQPPFHTLKESSVVPMVELPQIRRIPMDFDPPSDEEYWKRRCFLMQSICQDTRCRLREMEEDQRQLRRRIRELETQLLLQSSAATQTPSSLVASEKTHIVESRDCDEEDPGKLEHCLEESRDLGNQERNNARKRVSIEVPKTTDHNYRIKPPTLLSIPKDQPAASCLYLTDGEGLSDSEFMDDDECDEEDLEDREGAGNSQRG</sequence>
<feature type="coiled-coil region" evidence="1">
    <location>
        <begin position="156"/>
        <end position="183"/>
    </location>
</feature>
<organism evidence="3 4">
    <name type="scientific">Nitzschia inconspicua</name>
    <dbReference type="NCBI Taxonomy" id="303405"/>
    <lineage>
        <taxon>Eukaryota</taxon>
        <taxon>Sar</taxon>
        <taxon>Stramenopiles</taxon>
        <taxon>Ochrophyta</taxon>
        <taxon>Bacillariophyta</taxon>
        <taxon>Bacillariophyceae</taxon>
        <taxon>Bacillariophycidae</taxon>
        <taxon>Bacillariales</taxon>
        <taxon>Bacillariaceae</taxon>
        <taxon>Nitzschia</taxon>
    </lineage>
</organism>
<feature type="region of interest" description="Disordered" evidence="2">
    <location>
        <begin position="275"/>
        <end position="310"/>
    </location>
</feature>
<dbReference type="Proteomes" id="UP000693970">
    <property type="component" value="Unassembled WGS sequence"/>
</dbReference>
<name>A0A9K3PUP1_9STRA</name>
<feature type="compositionally biased region" description="Acidic residues" evidence="2">
    <location>
        <begin position="281"/>
        <end position="300"/>
    </location>
</feature>
<feature type="compositionally biased region" description="Polar residues" evidence="2">
    <location>
        <begin position="1"/>
        <end position="25"/>
    </location>
</feature>
<comment type="caution">
    <text evidence="3">The sequence shown here is derived from an EMBL/GenBank/DDBJ whole genome shotgun (WGS) entry which is preliminary data.</text>
</comment>
<evidence type="ECO:0000313" key="4">
    <source>
        <dbReference type="Proteomes" id="UP000693970"/>
    </source>
</evidence>
<accession>A0A9K3PUP1</accession>
<dbReference type="AlphaFoldDB" id="A0A9K3PUP1"/>
<protein>
    <submittedName>
        <fullName evidence="3">Uncharacterized protein</fullName>
    </submittedName>
</protein>
<evidence type="ECO:0000256" key="2">
    <source>
        <dbReference type="SAM" id="MobiDB-lite"/>
    </source>
</evidence>
<proteinExistence type="predicted"/>
<keyword evidence="4" id="KW-1185">Reference proteome</keyword>
<feature type="region of interest" description="Disordered" evidence="2">
    <location>
        <begin position="1"/>
        <end position="27"/>
    </location>
</feature>
<evidence type="ECO:0000313" key="3">
    <source>
        <dbReference type="EMBL" id="KAG7360445.1"/>
    </source>
</evidence>
<reference evidence="3" key="1">
    <citation type="journal article" date="2021" name="Sci. Rep.">
        <title>Diploid genomic architecture of Nitzschia inconspicua, an elite biomass production diatom.</title>
        <authorList>
            <person name="Oliver A."/>
            <person name="Podell S."/>
            <person name="Pinowska A."/>
            <person name="Traller J.C."/>
            <person name="Smith S.R."/>
            <person name="McClure R."/>
            <person name="Beliaev A."/>
            <person name="Bohutskyi P."/>
            <person name="Hill E.A."/>
            <person name="Rabines A."/>
            <person name="Zheng H."/>
            <person name="Allen L.Z."/>
            <person name="Kuo A."/>
            <person name="Grigoriev I.V."/>
            <person name="Allen A.E."/>
            <person name="Hazlebeck D."/>
            <person name="Allen E.E."/>
        </authorList>
    </citation>
    <scope>NUCLEOTIDE SEQUENCE</scope>
    <source>
        <strain evidence="3">Hildebrandi</strain>
    </source>
</reference>
<gene>
    <name evidence="3" type="ORF">IV203_035544</name>
</gene>
<evidence type="ECO:0000256" key="1">
    <source>
        <dbReference type="SAM" id="Coils"/>
    </source>
</evidence>
<dbReference type="EMBL" id="JAGRRH010000013">
    <property type="protein sequence ID" value="KAG7360445.1"/>
    <property type="molecule type" value="Genomic_DNA"/>
</dbReference>
<reference evidence="3" key="2">
    <citation type="submission" date="2021-04" db="EMBL/GenBank/DDBJ databases">
        <authorList>
            <person name="Podell S."/>
        </authorList>
    </citation>
    <scope>NUCLEOTIDE SEQUENCE</scope>
    <source>
        <strain evidence="3">Hildebrandi</strain>
    </source>
</reference>
<keyword evidence="1" id="KW-0175">Coiled coil</keyword>